<dbReference type="SUPFAM" id="SSF141091">
    <property type="entry name" value="L21p-like"/>
    <property type="match status" value="1"/>
</dbReference>
<name>A0AAE4AQT2_9BACT</name>
<comment type="similarity">
    <text evidence="1 6 7">Belongs to the bacterial ribosomal protein bL21 family.</text>
</comment>
<evidence type="ECO:0000256" key="7">
    <source>
        <dbReference type="RuleBase" id="RU000562"/>
    </source>
</evidence>
<dbReference type="PROSITE" id="PS01169">
    <property type="entry name" value="RIBOSOMAL_L21"/>
    <property type="match status" value="1"/>
</dbReference>
<dbReference type="GO" id="GO:0005840">
    <property type="term" value="C:ribosome"/>
    <property type="evidence" value="ECO:0007669"/>
    <property type="project" value="UniProtKB-KW"/>
</dbReference>
<evidence type="ECO:0000256" key="1">
    <source>
        <dbReference type="ARBA" id="ARBA00008563"/>
    </source>
</evidence>
<dbReference type="Proteomes" id="UP001238163">
    <property type="component" value="Unassembled WGS sequence"/>
</dbReference>
<dbReference type="NCBIfam" id="TIGR00061">
    <property type="entry name" value="L21"/>
    <property type="match status" value="1"/>
</dbReference>
<dbReference type="GO" id="GO:0005737">
    <property type="term" value="C:cytoplasm"/>
    <property type="evidence" value="ECO:0007669"/>
    <property type="project" value="UniProtKB-ARBA"/>
</dbReference>
<dbReference type="PANTHER" id="PTHR21349">
    <property type="entry name" value="50S RIBOSOMAL PROTEIN L21"/>
    <property type="match status" value="1"/>
</dbReference>
<keyword evidence="3 6" id="KW-0694">RNA-binding</keyword>
<dbReference type="InterPro" id="IPR036164">
    <property type="entry name" value="bL21-like_sf"/>
</dbReference>
<keyword evidence="5 6" id="KW-0687">Ribonucleoprotein</keyword>
<organism evidence="8 9">
    <name type="scientific">Oligosphaera ethanolica</name>
    <dbReference type="NCBI Taxonomy" id="760260"/>
    <lineage>
        <taxon>Bacteria</taxon>
        <taxon>Pseudomonadati</taxon>
        <taxon>Lentisphaerota</taxon>
        <taxon>Oligosphaeria</taxon>
        <taxon>Oligosphaerales</taxon>
        <taxon>Oligosphaeraceae</taxon>
        <taxon>Oligosphaera</taxon>
    </lineage>
</organism>
<evidence type="ECO:0000313" key="9">
    <source>
        <dbReference type="Proteomes" id="UP001238163"/>
    </source>
</evidence>
<proteinExistence type="inferred from homology"/>
<dbReference type="PANTHER" id="PTHR21349:SF0">
    <property type="entry name" value="LARGE RIBOSOMAL SUBUNIT PROTEIN BL21M"/>
    <property type="match status" value="1"/>
</dbReference>
<keyword evidence="4 6" id="KW-0689">Ribosomal protein</keyword>
<dbReference type="RefSeq" id="WP_307262487.1">
    <property type="nucleotide sequence ID" value="NZ_JAUSVL010000001.1"/>
</dbReference>
<protein>
    <recommendedName>
        <fullName evidence="6">Large ribosomal subunit protein bL21</fullName>
    </recommendedName>
</protein>
<dbReference type="InterPro" id="IPR028909">
    <property type="entry name" value="bL21-like"/>
</dbReference>
<evidence type="ECO:0000313" key="8">
    <source>
        <dbReference type="EMBL" id="MDQ0290712.1"/>
    </source>
</evidence>
<dbReference type="GO" id="GO:1990904">
    <property type="term" value="C:ribonucleoprotein complex"/>
    <property type="evidence" value="ECO:0007669"/>
    <property type="project" value="UniProtKB-KW"/>
</dbReference>
<dbReference type="GO" id="GO:0006412">
    <property type="term" value="P:translation"/>
    <property type="evidence" value="ECO:0007669"/>
    <property type="project" value="UniProtKB-UniRule"/>
</dbReference>
<evidence type="ECO:0000256" key="2">
    <source>
        <dbReference type="ARBA" id="ARBA00022730"/>
    </source>
</evidence>
<keyword evidence="2 6" id="KW-0699">rRNA-binding</keyword>
<dbReference type="GO" id="GO:0003735">
    <property type="term" value="F:structural constituent of ribosome"/>
    <property type="evidence" value="ECO:0007669"/>
    <property type="project" value="InterPro"/>
</dbReference>
<dbReference type="InterPro" id="IPR001787">
    <property type="entry name" value="Ribosomal_bL21"/>
</dbReference>
<dbReference type="InterPro" id="IPR018258">
    <property type="entry name" value="Ribosomal_bL21_CS"/>
</dbReference>
<dbReference type="AlphaFoldDB" id="A0AAE4AQT2"/>
<comment type="caution">
    <text evidence="8">The sequence shown here is derived from an EMBL/GenBank/DDBJ whole genome shotgun (WGS) entry which is preliminary data.</text>
</comment>
<sequence length="105" mass="11710">MYAIIKTSGKQYKVETGTTLELDRIAAEAGETITLQDSVLLLSDDSKITVGTPTVAGAVVSLQVKEHLRGPKLIVFKMKRRKRYRNKKGHRQELTKVVVTDIKLS</sequence>
<dbReference type="Pfam" id="PF00829">
    <property type="entry name" value="Ribosomal_L21p"/>
    <property type="match status" value="1"/>
</dbReference>
<accession>A0AAE4AQT2</accession>
<dbReference type="HAMAP" id="MF_01363">
    <property type="entry name" value="Ribosomal_bL21"/>
    <property type="match status" value="1"/>
</dbReference>
<evidence type="ECO:0000256" key="3">
    <source>
        <dbReference type="ARBA" id="ARBA00022884"/>
    </source>
</evidence>
<comment type="function">
    <text evidence="6 7">This protein binds to 23S rRNA in the presence of protein L20.</text>
</comment>
<gene>
    <name evidence="6" type="primary">rplU</name>
    <name evidence="8" type="ORF">J3R75_002819</name>
</gene>
<evidence type="ECO:0000256" key="6">
    <source>
        <dbReference type="HAMAP-Rule" id="MF_01363"/>
    </source>
</evidence>
<reference evidence="8" key="1">
    <citation type="submission" date="2023-07" db="EMBL/GenBank/DDBJ databases">
        <title>Genomic Encyclopedia of Type Strains, Phase IV (KMG-IV): sequencing the most valuable type-strain genomes for metagenomic binning, comparative biology and taxonomic classification.</title>
        <authorList>
            <person name="Goeker M."/>
        </authorList>
    </citation>
    <scope>NUCLEOTIDE SEQUENCE</scope>
    <source>
        <strain evidence="8">DSM 24202</strain>
    </source>
</reference>
<dbReference type="GO" id="GO:0019843">
    <property type="term" value="F:rRNA binding"/>
    <property type="evidence" value="ECO:0007669"/>
    <property type="project" value="UniProtKB-UniRule"/>
</dbReference>
<keyword evidence="9" id="KW-1185">Reference proteome</keyword>
<comment type="subunit">
    <text evidence="6">Part of the 50S ribosomal subunit. Contacts protein L20.</text>
</comment>
<dbReference type="EMBL" id="JAUSVL010000001">
    <property type="protein sequence ID" value="MDQ0290712.1"/>
    <property type="molecule type" value="Genomic_DNA"/>
</dbReference>
<evidence type="ECO:0000256" key="4">
    <source>
        <dbReference type="ARBA" id="ARBA00022980"/>
    </source>
</evidence>
<evidence type="ECO:0000256" key="5">
    <source>
        <dbReference type="ARBA" id="ARBA00023274"/>
    </source>
</evidence>